<evidence type="ECO:0000256" key="1">
    <source>
        <dbReference type="SAM" id="Phobius"/>
    </source>
</evidence>
<evidence type="ECO:0000313" key="2">
    <source>
        <dbReference type="EMBL" id="CAG8667609.1"/>
    </source>
</evidence>
<feature type="transmembrane region" description="Helical" evidence="1">
    <location>
        <begin position="12"/>
        <end position="30"/>
    </location>
</feature>
<dbReference type="EMBL" id="CAJVPY010006691">
    <property type="protein sequence ID" value="CAG8667609.1"/>
    <property type="molecule type" value="Genomic_DNA"/>
</dbReference>
<feature type="transmembrane region" description="Helical" evidence="1">
    <location>
        <begin position="82"/>
        <end position="107"/>
    </location>
</feature>
<keyword evidence="1" id="KW-0812">Transmembrane</keyword>
<name>A0A9N9EB74_9GLOM</name>
<dbReference type="OrthoDB" id="2381009at2759"/>
<dbReference type="AlphaFoldDB" id="A0A9N9EB74"/>
<evidence type="ECO:0000313" key="3">
    <source>
        <dbReference type="Proteomes" id="UP000789405"/>
    </source>
</evidence>
<keyword evidence="1" id="KW-0472">Membrane</keyword>
<feature type="transmembrane region" description="Helical" evidence="1">
    <location>
        <begin position="113"/>
        <end position="142"/>
    </location>
</feature>
<feature type="transmembrane region" description="Helical" evidence="1">
    <location>
        <begin position="163"/>
        <end position="181"/>
    </location>
</feature>
<feature type="transmembrane region" description="Helical" evidence="1">
    <location>
        <begin position="193"/>
        <end position="213"/>
    </location>
</feature>
<proteinExistence type="predicted"/>
<feature type="transmembrane region" description="Helical" evidence="1">
    <location>
        <begin position="255"/>
        <end position="274"/>
    </location>
</feature>
<protein>
    <submittedName>
        <fullName evidence="2">6137_t:CDS:1</fullName>
    </submittedName>
</protein>
<keyword evidence="1" id="KW-1133">Transmembrane helix</keyword>
<comment type="caution">
    <text evidence="2">The sequence shown here is derived from an EMBL/GenBank/DDBJ whole genome shotgun (WGS) entry which is preliminary data.</text>
</comment>
<sequence>MLKLFDQSRRSDLFGYIKFLPTIIPIFFNSVNALTENQVVGSSDSIIESIFDLMTTVLISSVITIDASAIKDYKKLKYLRNMFYISGNSIRALVLPLLQIMFCVKVYTNTQNFLFIIYLIVTLIINFFQIFLSILFQIYLYFINNNNSSRFIFHKLSAIIPPLLSGLFRFIADITFVFLAVKEGYVAPAYSFLLVPIIVAFVVAFLMFLDIFYDLHKDLQKKNELYLFYIYEEKFDELDQIDKILRPLRRSNRPMAIIGFCSGVVFCTIVGPSILWVKTYLILAFTSFILTDTSYKLYKRKKEIQDNVTKWKTNDKEDGFGIEDNRDGKEIK</sequence>
<organism evidence="2 3">
    <name type="scientific">Dentiscutata erythropus</name>
    <dbReference type="NCBI Taxonomy" id="1348616"/>
    <lineage>
        <taxon>Eukaryota</taxon>
        <taxon>Fungi</taxon>
        <taxon>Fungi incertae sedis</taxon>
        <taxon>Mucoromycota</taxon>
        <taxon>Glomeromycotina</taxon>
        <taxon>Glomeromycetes</taxon>
        <taxon>Diversisporales</taxon>
        <taxon>Gigasporaceae</taxon>
        <taxon>Dentiscutata</taxon>
    </lineage>
</organism>
<keyword evidence="3" id="KW-1185">Reference proteome</keyword>
<accession>A0A9N9EB74</accession>
<reference evidence="2" key="1">
    <citation type="submission" date="2021-06" db="EMBL/GenBank/DDBJ databases">
        <authorList>
            <person name="Kallberg Y."/>
            <person name="Tangrot J."/>
            <person name="Rosling A."/>
        </authorList>
    </citation>
    <scope>NUCLEOTIDE SEQUENCE</scope>
    <source>
        <strain evidence="2">MA453B</strain>
    </source>
</reference>
<gene>
    <name evidence="2" type="ORF">DERYTH_LOCUS11049</name>
</gene>
<dbReference type="Proteomes" id="UP000789405">
    <property type="component" value="Unassembled WGS sequence"/>
</dbReference>